<dbReference type="PANTHER" id="PTHR12243">
    <property type="entry name" value="MADF DOMAIN TRANSCRIPTION FACTOR"/>
    <property type="match status" value="1"/>
</dbReference>
<evidence type="ECO:0000313" key="3">
    <source>
        <dbReference type="EMBL" id="JAT99141.1"/>
    </source>
</evidence>
<dbReference type="EMBL" id="GFAC01000047">
    <property type="protein sequence ID" value="JAT99141.1"/>
    <property type="molecule type" value="mRNA"/>
</dbReference>
<feature type="compositionally biased region" description="Polar residues" evidence="1">
    <location>
        <begin position="184"/>
        <end position="206"/>
    </location>
</feature>
<organism evidence="3">
    <name type="scientific">Amblyomma aureolatum</name>
    <dbReference type="NCBI Taxonomy" id="187763"/>
    <lineage>
        <taxon>Eukaryota</taxon>
        <taxon>Metazoa</taxon>
        <taxon>Ecdysozoa</taxon>
        <taxon>Arthropoda</taxon>
        <taxon>Chelicerata</taxon>
        <taxon>Arachnida</taxon>
        <taxon>Acari</taxon>
        <taxon>Parasitiformes</taxon>
        <taxon>Ixodida</taxon>
        <taxon>Ixodoidea</taxon>
        <taxon>Ixodidae</taxon>
        <taxon>Amblyomminae</taxon>
        <taxon>Amblyomma</taxon>
    </lineage>
</organism>
<dbReference type="SMART" id="SM00595">
    <property type="entry name" value="MADF"/>
    <property type="match status" value="1"/>
</dbReference>
<sequence>SLASDDLLIEEVRQRPVLFDQRLKAYRDKQRQQDAWEQVSTVLGQSVPDIQHRWQSLRQKFLRLRKAYVKSGSSSDAVKKKWALFDNLTFLNDAIQSRSTVSNMEGGPSHVAPEVRHPCTLTPSSDSSTSAEALFQSLYMDSSEDTSLVEDVPIAQATDVTEVGDTLAPSTSLCDNDLAEGNRQGPSESGAGSSPCATACPTQPTGNKKGHSQKRKQANIDELMVTALIENRERLNELKSSSNT</sequence>
<dbReference type="GO" id="GO:0006357">
    <property type="term" value="P:regulation of transcription by RNA polymerase II"/>
    <property type="evidence" value="ECO:0007669"/>
    <property type="project" value="TreeGrafter"/>
</dbReference>
<dbReference type="GO" id="GO:0005667">
    <property type="term" value="C:transcription regulator complex"/>
    <property type="evidence" value="ECO:0007669"/>
    <property type="project" value="TreeGrafter"/>
</dbReference>
<dbReference type="GO" id="GO:0005634">
    <property type="term" value="C:nucleus"/>
    <property type="evidence" value="ECO:0007669"/>
    <property type="project" value="TreeGrafter"/>
</dbReference>
<name>A0A1E1XJE9_9ACAR</name>
<dbReference type="PANTHER" id="PTHR12243:SF69">
    <property type="entry name" value="SI:CH73-59F11.3"/>
    <property type="match status" value="1"/>
</dbReference>
<feature type="compositionally biased region" description="Basic residues" evidence="1">
    <location>
        <begin position="208"/>
        <end position="217"/>
    </location>
</feature>
<dbReference type="InterPro" id="IPR006578">
    <property type="entry name" value="MADF-dom"/>
</dbReference>
<accession>A0A1E1XJE9</accession>
<dbReference type="Pfam" id="PF10545">
    <property type="entry name" value="MADF_DNA_bdg"/>
    <property type="match status" value="1"/>
</dbReference>
<feature type="non-terminal residue" evidence="3">
    <location>
        <position position="1"/>
    </location>
</feature>
<evidence type="ECO:0000256" key="1">
    <source>
        <dbReference type="SAM" id="MobiDB-lite"/>
    </source>
</evidence>
<dbReference type="InterPro" id="IPR039353">
    <property type="entry name" value="TF_Adf1"/>
</dbReference>
<dbReference type="PROSITE" id="PS51029">
    <property type="entry name" value="MADF"/>
    <property type="match status" value="1"/>
</dbReference>
<feature type="region of interest" description="Disordered" evidence="1">
    <location>
        <begin position="160"/>
        <end position="219"/>
    </location>
</feature>
<protein>
    <submittedName>
        <fullName evidence="3">Putative alcohol dehydrogenase transcription factor myb/sant-like protein</fullName>
    </submittedName>
</protein>
<feature type="non-terminal residue" evidence="3">
    <location>
        <position position="244"/>
    </location>
</feature>
<reference evidence="3" key="1">
    <citation type="journal article" date="2017" name="Front. Cell. Infect. Microbiol.">
        <title>The Distinct Transcriptional Response of the Midgut of Amblyomma sculptum and Amblyomma aureolatum Ticks to Rickettsia rickettsii Correlates to Their Differences in Susceptibility to Infection.</title>
        <authorList>
            <person name="Martins L.A."/>
            <person name="Galletti M.F.B.M."/>
            <person name="Ribeiro J.M."/>
            <person name="Fujita A."/>
            <person name="Costa F.B."/>
            <person name="Labruna M.B."/>
            <person name="Daffre S."/>
            <person name="Fogaca A.C."/>
        </authorList>
    </citation>
    <scope>NUCLEOTIDE SEQUENCE</scope>
</reference>
<feature type="domain" description="MADF" evidence="2">
    <location>
        <begin position="7"/>
        <end position="96"/>
    </location>
</feature>
<dbReference type="AlphaFoldDB" id="A0A1E1XJE9"/>
<evidence type="ECO:0000259" key="2">
    <source>
        <dbReference type="PROSITE" id="PS51029"/>
    </source>
</evidence>
<proteinExistence type="evidence at transcript level"/>